<organism evidence="5 6">
    <name type="scientific">Dongia sedimenti</name>
    <dbReference type="NCBI Taxonomy" id="3064282"/>
    <lineage>
        <taxon>Bacteria</taxon>
        <taxon>Pseudomonadati</taxon>
        <taxon>Pseudomonadota</taxon>
        <taxon>Alphaproteobacteria</taxon>
        <taxon>Rhodospirillales</taxon>
        <taxon>Dongiaceae</taxon>
        <taxon>Dongia</taxon>
    </lineage>
</organism>
<sequence>MNLPTGHNNPQPVDAAIVPRFGAIPTFMRLPYITEPTQVDIALIGVPWDGGTTNRAGARHGPREIRNMSSFMRKVHHVSRIAPYELARVADLGDAPVNPIDLMDALKRIEGFYAKVHAAGAVPLSAGGDHLITLPIFRAIAKKRPIGMIHFDAHSDTNDRYFGDNLYTHGTPFRRAVEEGLLDPKRTVQIGIRGSIYSGNDMEFAEKSGMRVIYMEEFAKLGVEKTIAEARRVAGDGPTYVSFDVDGIDPAFTPGTGTPEIGGLTTLEAQHLLRGLQGLDLIGGDVVEVSPPFDQTGNTALVGATLMFEILCLLADASARRRNR</sequence>
<evidence type="ECO:0000256" key="1">
    <source>
        <dbReference type="ARBA" id="ARBA00009227"/>
    </source>
</evidence>
<dbReference type="RefSeq" id="WP_379954416.1">
    <property type="nucleotide sequence ID" value="NZ_JAUYVI010000002.1"/>
</dbReference>
<dbReference type="PIRSF" id="PIRSF036979">
    <property type="entry name" value="Arginase"/>
    <property type="match status" value="1"/>
</dbReference>
<name>A0ABU0YIJ5_9PROT</name>
<proteinExistence type="inferred from homology"/>
<keyword evidence="3 4" id="KW-0378">Hydrolase</keyword>
<evidence type="ECO:0000256" key="4">
    <source>
        <dbReference type="RuleBase" id="RU003684"/>
    </source>
</evidence>
<gene>
    <name evidence="5" type="primary">speB</name>
    <name evidence="5" type="ORF">Q8A70_04985</name>
</gene>
<dbReference type="InterPro" id="IPR020855">
    <property type="entry name" value="Ureohydrolase_Mn_BS"/>
</dbReference>
<keyword evidence="2" id="KW-0479">Metal-binding</keyword>
<dbReference type="Pfam" id="PF00491">
    <property type="entry name" value="Arginase"/>
    <property type="match status" value="1"/>
</dbReference>
<comment type="caution">
    <text evidence="5">The sequence shown here is derived from an EMBL/GenBank/DDBJ whole genome shotgun (WGS) entry which is preliminary data.</text>
</comment>
<dbReference type="SUPFAM" id="SSF52768">
    <property type="entry name" value="Arginase/deacetylase"/>
    <property type="match status" value="1"/>
</dbReference>
<keyword evidence="6" id="KW-1185">Reference proteome</keyword>
<protein>
    <submittedName>
        <fullName evidence="5">Agmatinase</fullName>
        <ecNumber evidence="5">3.5.3.11</ecNumber>
    </submittedName>
</protein>
<dbReference type="PROSITE" id="PS51409">
    <property type="entry name" value="ARGINASE_2"/>
    <property type="match status" value="1"/>
</dbReference>
<dbReference type="GO" id="GO:0008783">
    <property type="term" value="F:agmatinase activity"/>
    <property type="evidence" value="ECO:0007669"/>
    <property type="project" value="UniProtKB-EC"/>
</dbReference>
<evidence type="ECO:0000256" key="2">
    <source>
        <dbReference type="ARBA" id="ARBA00022723"/>
    </source>
</evidence>
<dbReference type="CDD" id="cd11592">
    <property type="entry name" value="Agmatinase_PAH"/>
    <property type="match status" value="1"/>
</dbReference>
<dbReference type="InterPro" id="IPR023696">
    <property type="entry name" value="Ureohydrolase_dom_sf"/>
</dbReference>
<dbReference type="PRINTS" id="PR00116">
    <property type="entry name" value="ARGINASE"/>
</dbReference>
<evidence type="ECO:0000313" key="6">
    <source>
        <dbReference type="Proteomes" id="UP001230156"/>
    </source>
</evidence>
<dbReference type="InterPro" id="IPR005925">
    <property type="entry name" value="Agmatinase-rel"/>
</dbReference>
<accession>A0ABU0YIJ5</accession>
<dbReference type="Proteomes" id="UP001230156">
    <property type="component" value="Unassembled WGS sequence"/>
</dbReference>
<dbReference type="PANTHER" id="PTHR11358">
    <property type="entry name" value="ARGINASE/AGMATINASE"/>
    <property type="match status" value="1"/>
</dbReference>
<dbReference type="EC" id="3.5.3.11" evidence="5"/>
<evidence type="ECO:0000313" key="5">
    <source>
        <dbReference type="EMBL" id="MDQ7247005.1"/>
    </source>
</evidence>
<comment type="similarity">
    <text evidence="1">Belongs to the arginase family. Agmatinase subfamily.</text>
</comment>
<dbReference type="Gene3D" id="3.40.800.10">
    <property type="entry name" value="Ureohydrolase domain"/>
    <property type="match status" value="1"/>
</dbReference>
<reference evidence="6" key="1">
    <citation type="submission" date="2023-08" db="EMBL/GenBank/DDBJ databases">
        <title>Rhodospirillaceae gen. nov., a novel taxon isolated from the Yangtze River Yuezi River estuary sludge.</title>
        <authorList>
            <person name="Ruan L."/>
        </authorList>
    </citation>
    <scope>NUCLEOTIDE SEQUENCE [LARGE SCALE GENOMIC DNA]</scope>
    <source>
        <strain evidence="6">R-7</strain>
    </source>
</reference>
<dbReference type="PANTHER" id="PTHR11358:SF26">
    <property type="entry name" value="GUANIDINO ACID HYDROLASE, MITOCHONDRIAL"/>
    <property type="match status" value="1"/>
</dbReference>
<dbReference type="NCBIfam" id="TIGR01230">
    <property type="entry name" value="agmatinase"/>
    <property type="match status" value="1"/>
</dbReference>
<dbReference type="InterPro" id="IPR006035">
    <property type="entry name" value="Ureohydrolase"/>
</dbReference>
<dbReference type="PROSITE" id="PS01053">
    <property type="entry name" value="ARGINASE_1"/>
    <property type="match status" value="1"/>
</dbReference>
<dbReference type="EMBL" id="JAUYVI010000002">
    <property type="protein sequence ID" value="MDQ7247005.1"/>
    <property type="molecule type" value="Genomic_DNA"/>
</dbReference>
<evidence type="ECO:0000256" key="3">
    <source>
        <dbReference type="ARBA" id="ARBA00022801"/>
    </source>
</evidence>